<keyword evidence="2" id="KW-1185">Reference proteome</keyword>
<protein>
    <submittedName>
        <fullName evidence="1">Uncharacterized protein</fullName>
    </submittedName>
</protein>
<proteinExistence type="predicted"/>
<dbReference type="AlphaFoldDB" id="A0A7J9M0T5"/>
<dbReference type="Proteomes" id="UP000593576">
    <property type="component" value="Unassembled WGS sequence"/>
</dbReference>
<comment type="caution">
    <text evidence="1">The sequence shown here is derived from an EMBL/GenBank/DDBJ whole genome shotgun (WGS) entry which is preliminary data.</text>
</comment>
<dbReference type="EMBL" id="JABFAF010000009">
    <property type="protein sequence ID" value="MBA0864570.1"/>
    <property type="molecule type" value="Genomic_DNA"/>
</dbReference>
<feature type="non-terminal residue" evidence="1">
    <location>
        <position position="46"/>
    </location>
</feature>
<evidence type="ECO:0000313" key="2">
    <source>
        <dbReference type="Proteomes" id="UP000593576"/>
    </source>
</evidence>
<sequence>MAIKKTLALWNKDNDPPTPYQEQLKQTLLEYWTNIPDPKEWSEEYR</sequence>
<evidence type="ECO:0000313" key="1">
    <source>
        <dbReference type="EMBL" id="MBA0864570.1"/>
    </source>
</evidence>
<name>A0A7J9M0T5_GOSSC</name>
<accession>A0A7J9M0T5</accession>
<organism evidence="1 2">
    <name type="scientific">Gossypium schwendimanii</name>
    <name type="common">Cotton</name>
    <dbReference type="NCBI Taxonomy" id="34291"/>
    <lineage>
        <taxon>Eukaryota</taxon>
        <taxon>Viridiplantae</taxon>
        <taxon>Streptophyta</taxon>
        <taxon>Embryophyta</taxon>
        <taxon>Tracheophyta</taxon>
        <taxon>Spermatophyta</taxon>
        <taxon>Magnoliopsida</taxon>
        <taxon>eudicotyledons</taxon>
        <taxon>Gunneridae</taxon>
        <taxon>Pentapetalae</taxon>
        <taxon>rosids</taxon>
        <taxon>malvids</taxon>
        <taxon>Malvales</taxon>
        <taxon>Malvaceae</taxon>
        <taxon>Malvoideae</taxon>
        <taxon>Gossypium</taxon>
    </lineage>
</organism>
<gene>
    <name evidence="1" type="ORF">Goshw_004318</name>
</gene>
<reference evidence="1 2" key="1">
    <citation type="journal article" date="2019" name="Genome Biol. Evol.">
        <title>Insights into the evolution of the New World diploid cottons (Gossypium, subgenus Houzingenia) based on genome sequencing.</title>
        <authorList>
            <person name="Grover C.E."/>
            <person name="Arick M.A. 2nd"/>
            <person name="Thrash A."/>
            <person name="Conover J.L."/>
            <person name="Sanders W.S."/>
            <person name="Peterson D.G."/>
            <person name="Frelichowski J.E."/>
            <person name="Scheffler J.A."/>
            <person name="Scheffler B.E."/>
            <person name="Wendel J.F."/>
        </authorList>
    </citation>
    <scope>NUCLEOTIDE SEQUENCE [LARGE SCALE GENOMIC DNA]</scope>
    <source>
        <strain evidence="1">1</strain>
        <tissue evidence="1">Leaf</tissue>
    </source>
</reference>